<dbReference type="EMBL" id="SNRW01003637">
    <property type="protein sequence ID" value="KAA6389304.1"/>
    <property type="molecule type" value="Genomic_DNA"/>
</dbReference>
<feature type="compositionally biased region" description="Basic and acidic residues" evidence="1">
    <location>
        <begin position="68"/>
        <end position="79"/>
    </location>
</feature>
<sequence>MCDLVSQKQRNQQQTRQAKNAPTKPPATSTRKLPKETFENQSRKQRRKLKSESRKQRNKKRKQRKSAKKQEKKQIRDQMNRKNYLSWIQHYEQSLDKNSREILRKNQVEIQDLIDKYEDSVLQLVSSGDPEFMILSKPLNMGLLIQAINEARTRHSGTKLDFHNLTDATAITVDFYHNDIHSLEDIDKFIEYVYSHEKGRLFKCIFDFGVAIERKEMPEYMKELLKNKKLIHKLQYIDGRYLVIYRIKLSDNSFNQLYAPMILFDRNSIDIFKEYVRSSILFMQEFRELTDTKELIVAIFSMQLTSHRLPFPGKNMEELIKIHKKKNIIKYMDTDDDQNICFWYNVTCVTMSDSKDVEIDRHKRIAEVKRLLFSFYGIPESSQRKFLKEYPGFNWNDANKVAEKYNININCCEYVGQGFEDDDQKPKYQRLISYPDIQVEERKPYNILLLNDDIGNQHMMYTINVEKLIDLLICPICNNHAIYAKDENRHVQRKMDAHIKECMTKLGNLNKQVRLKKFSQLFAPHITSNQTYKYLLSHNRLQEYKPKQYYITFQFNTVFHKEDDIKYPVIKPISVTSAIKTKSGIKTCYFDCSEANFIDKLLDYLFAEAKQAKIDNKYLDEVPQRYEVPVIGFDSLKTSITLIFRNLQSKNYEIVDFVGQTSSPKYFIIKPTEKYLQILKKLDQNANYIRLKFIDAKNYLVDNISFEKFIKDVGQVKFQEDNLLEQSKLMINSIDFLINLYFKDKIDLLTNTSLVKLACLDKYSHVYMNFDIDTDYSPQTDDPSFDLTEKQWKYKVESYKKQGQLKKRRTDHNVSDSDYKYFHDLFISSCCHMCKTIFTYKNQPTLDRIDNEKSHTKTNVKPCCLYCNKYASNKDKDMCRLMIQLRKFAQLNHLAMTISDQDVYKILRTNMIGGSSNVMHRENISGLTPINKFKYNSSDKTVHSIDLPHIISHITCLDFNSFYPSVMSSNSHILIPYTNHKMYMPGDVTSVIKDEYRA</sequence>
<reference evidence="2 3" key="1">
    <citation type="submission" date="2019-03" db="EMBL/GenBank/DDBJ databases">
        <title>Single cell metagenomics reveals metabolic interactions within the superorganism composed of flagellate Streblomastix strix and complex community of Bacteroidetes bacteria on its surface.</title>
        <authorList>
            <person name="Treitli S.C."/>
            <person name="Kolisko M."/>
            <person name="Husnik F."/>
            <person name="Keeling P."/>
            <person name="Hampl V."/>
        </authorList>
    </citation>
    <scope>NUCLEOTIDE SEQUENCE [LARGE SCALE GENOMIC DNA]</scope>
    <source>
        <strain evidence="2">ST1C</strain>
    </source>
</reference>
<protein>
    <submittedName>
        <fullName evidence="2">Uncharacterized protein</fullName>
    </submittedName>
</protein>
<evidence type="ECO:0000313" key="3">
    <source>
        <dbReference type="Proteomes" id="UP000324800"/>
    </source>
</evidence>
<gene>
    <name evidence="2" type="ORF">EZS28_015169</name>
</gene>
<dbReference type="OrthoDB" id="108312at2759"/>
<dbReference type="AlphaFoldDB" id="A0A5J4W2U0"/>
<evidence type="ECO:0000256" key="1">
    <source>
        <dbReference type="SAM" id="MobiDB-lite"/>
    </source>
</evidence>
<name>A0A5J4W2U0_9EUKA</name>
<evidence type="ECO:0000313" key="2">
    <source>
        <dbReference type="EMBL" id="KAA6389304.1"/>
    </source>
</evidence>
<feature type="compositionally biased region" description="Basic and acidic residues" evidence="1">
    <location>
        <begin position="33"/>
        <end position="42"/>
    </location>
</feature>
<feature type="region of interest" description="Disordered" evidence="1">
    <location>
        <begin position="1"/>
        <end position="79"/>
    </location>
</feature>
<proteinExistence type="predicted"/>
<feature type="compositionally biased region" description="Basic residues" evidence="1">
    <location>
        <begin position="56"/>
        <end position="67"/>
    </location>
</feature>
<feature type="compositionally biased region" description="Low complexity" evidence="1">
    <location>
        <begin position="7"/>
        <end position="21"/>
    </location>
</feature>
<dbReference type="Proteomes" id="UP000324800">
    <property type="component" value="Unassembled WGS sequence"/>
</dbReference>
<accession>A0A5J4W2U0</accession>
<organism evidence="2 3">
    <name type="scientific">Streblomastix strix</name>
    <dbReference type="NCBI Taxonomy" id="222440"/>
    <lineage>
        <taxon>Eukaryota</taxon>
        <taxon>Metamonada</taxon>
        <taxon>Preaxostyla</taxon>
        <taxon>Oxymonadida</taxon>
        <taxon>Streblomastigidae</taxon>
        <taxon>Streblomastix</taxon>
    </lineage>
</organism>
<comment type="caution">
    <text evidence="2">The sequence shown here is derived from an EMBL/GenBank/DDBJ whole genome shotgun (WGS) entry which is preliminary data.</text>
</comment>